<evidence type="ECO:0000313" key="1">
    <source>
        <dbReference type="EMBL" id="GED66935.1"/>
    </source>
</evidence>
<dbReference type="SUPFAM" id="SSF55961">
    <property type="entry name" value="Bet v1-like"/>
    <property type="match status" value="1"/>
</dbReference>
<dbReference type="Gene3D" id="3.30.530.20">
    <property type="match status" value="1"/>
</dbReference>
<dbReference type="CDD" id="cd05018">
    <property type="entry name" value="CoxG"/>
    <property type="match status" value="1"/>
</dbReference>
<evidence type="ECO:0000313" key="2">
    <source>
        <dbReference type="EMBL" id="KNB72030.1"/>
    </source>
</evidence>
<dbReference type="Proteomes" id="UP000036834">
    <property type="component" value="Unassembled WGS sequence"/>
</dbReference>
<dbReference type="Proteomes" id="UP000319578">
    <property type="component" value="Unassembled WGS sequence"/>
</dbReference>
<dbReference type="AlphaFoldDB" id="A0A0K9YV15"/>
<organism evidence="2 3">
    <name type="scientific">Brevibacillus reuszeri</name>
    <dbReference type="NCBI Taxonomy" id="54915"/>
    <lineage>
        <taxon>Bacteria</taxon>
        <taxon>Bacillati</taxon>
        <taxon>Bacillota</taxon>
        <taxon>Bacilli</taxon>
        <taxon>Bacillales</taxon>
        <taxon>Paenibacillaceae</taxon>
        <taxon>Brevibacillus</taxon>
    </lineage>
</organism>
<dbReference type="PANTHER" id="PTHR38588:SF1">
    <property type="entry name" value="BLL0334 PROTEIN"/>
    <property type="match status" value="1"/>
</dbReference>
<reference evidence="3" key="1">
    <citation type="submission" date="2015-07" db="EMBL/GenBank/DDBJ databases">
        <title>Genome sequencing project for genomic taxonomy and phylogenomics of Bacillus-like bacteria.</title>
        <authorList>
            <person name="Liu B."/>
            <person name="Wang J."/>
            <person name="Zhu Y."/>
            <person name="Liu G."/>
            <person name="Chen Q."/>
            <person name="Chen Z."/>
            <person name="Lan J."/>
            <person name="Che J."/>
            <person name="Ge C."/>
            <person name="Shi H."/>
            <person name="Pan Z."/>
            <person name="Liu X."/>
        </authorList>
    </citation>
    <scope>NUCLEOTIDE SEQUENCE [LARGE SCALE GENOMIC DNA]</scope>
    <source>
        <strain evidence="3">DSM 9887</strain>
    </source>
</reference>
<dbReference type="RefSeq" id="WP_049741058.1">
    <property type="nucleotide sequence ID" value="NZ_BJON01000002.1"/>
</dbReference>
<evidence type="ECO:0000313" key="4">
    <source>
        <dbReference type="Proteomes" id="UP000319578"/>
    </source>
</evidence>
<gene>
    <name evidence="2" type="ORF">ADS79_18535</name>
    <name evidence="1" type="ORF">BRE01_06370</name>
</gene>
<comment type="caution">
    <text evidence="2">The sequence shown here is derived from an EMBL/GenBank/DDBJ whole genome shotgun (WGS) entry which is preliminary data.</text>
</comment>
<dbReference type="PANTHER" id="PTHR38588">
    <property type="entry name" value="BLL0334 PROTEIN"/>
    <property type="match status" value="1"/>
</dbReference>
<sequence>MKLEHTYTFDIPRDVVWKLIQNEEVLKKSIPGCKSFAQQDDGIYQAEMGVSVGPVKGVFTGQVQQVDQQEPSSYRLLVRGKGLPGEIDAVADMQLDEIGQGTQLTCTTEVQVTGVLASVGQRVMGGVAKMVLGQFFKTVDKEMKQLAAHSE</sequence>
<reference evidence="1 4" key="3">
    <citation type="submission" date="2019-06" db="EMBL/GenBank/DDBJ databases">
        <title>Whole genome shotgun sequence of Brevibacillus reuszeri NBRC 15719.</title>
        <authorList>
            <person name="Hosoyama A."/>
            <person name="Uohara A."/>
            <person name="Ohji S."/>
            <person name="Ichikawa N."/>
        </authorList>
    </citation>
    <scope>NUCLEOTIDE SEQUENCE [LARGE SCALE GENOMIC DNA]</scope>
    <source>
        <strain evidence="1 4">NBRC 15719</strain>
    </source>
</reference>
<dbReference type="EMBL" id="LGIQ01000009">
    <property type="protein sequence ID" value="KNB72030.1"/>
    <property type="molecule type" value="Genomic_DNA"/>
</dbReference>
<keyword evidence="4" id="KW-1185">Reference proteome</keyword>
<dbReference type="InterPro" id="IPR023393">
    <property type="entry name" value="START-like_dom_sf"/>
</dbReference>
<accession>A0A0K9YV15</accession>
<dbReference type="Pfam" id="PF06240">
    <property type="entry name" value="COXG"/>
    <property type="match status" value="1"/>
</dbReference>
<name>A0A0K9YV15_9BACL</name>
<dbReference type="InterPro" id="IPR010419">
    <property type="entry name" value="CO_DH_gsu"/>
</dbReference>
<protein>
    <submittedName>
        <fullName evidence="2">Carbon monoxide dehydrogenase</fullName>
    </submittedName>
</protein>
<proteinExistence type="predicted"/>
<reference evidence="2" key="2">
    <citation type="submission" date="2015-07" db="EMBL/GenBank/DDBJ databases">
        <title>MeaNS - Measles Nucleotide Surveillance Program.</title>
        <authorList>
            <person name="Tran T."/>
            <person name="Druce J."/>
        </authorList>
    </citation>
    <scope>NUCLEOTIDE SEQUENCE</scope>
    <source>
        <strain evidence="2">DSM 9887</strain>
    </source>
</reference>
<evidence type="ECO:0000313" key="3">
    <source>
        <dbReference type="Proteomes" id="UP000036834"/>
    </source>
</evidence>
<dbReference type="OrthoDB" id="9787428at2"/>
<dbReference type="PATRIC" id="fig|54915.3.peg.2800"/>
<dbReference type="EMBL" id="BJON01000002">
    <property type="protein sequence ID" value="GED66935.1"/>
    <property type="molecule type" value="Genomic_DNA"/>
</dbReference>
<dbReference type="STRING" id="54915.ADS79_18535"/>